<evidence type="ECO:0000256" key="3">
    <source>
        <dbReference type="ARBA" id="ARBA00022679"/>
    </source>
</evidence>
<comment type="caution">
    <text evidence="7">The sequence shown here is derived from an EMBL/GenBank/DDBJ whole genome shotgun (WGS) entry which is preliminary data.</text>
</comment>
<dbReference type="InterPro" id="IPR052351">
    <property type="entry name" value="Ornithine_N-alpha-AT"/>
</dbReference>
<dbReference type="Pfam" id="PF13444">
    <property type="entry name" value="Acetyltransf_5"/>
    <property type="match status" value="1"/>
</dbReference>
<dbReference type="EMBL" id="DXFQ01000137">
    <property type="protein sequence ID" value="HIX20404.1"/>
    <property type="molecule type" value="Genomic_DNA"/>
</dbReference>
<dbReference type="InterPro" id="IPR045746">
    <property type="entry name" value="ACT14924-like_Acyltransf_dom"/>
</dbReference>
<dbReference type="PANTHER" id="PTHR37323">
    <property type="entry name" value="GCN5-RELATED N-ACETYLTRANSFERASE"/>
    <property type="match status" value="1"/>
</dbReference>
<evidence type="ECO:0000256" key="4">
    <source>
        <dbReference type="ARBA" id="ARBA00023098"/>
    </source>
</evidence>
<proteinExistence type="predicted"/>
<dbReference type="PANTHER" id="PTHR37323:SF1">
    <property type="entry name" value="L-ORNITHINE N(ALPHA)-ACYLTRANSFERASE"/>
    <property type="match status" value="1"/>
</dbReference>
<dbReference type="InterPro" id="IPR002123">
    <property type="entry name" value="Plipid/glycerol_acylTrfase"/>
</dbReference>
<name>A0A9D2AHE7_9BACT</name>
<keyword evidence="3" id="KW-0808">Transferase</keyword>
<keyword evidence="5 7" id="KW-0012">Acyltransferase</keyword>
<evidence type="ECO:0000256" key="5">
    <source>
        <dbReference type="ARBA" id="ARBA00023315"/>
    </source>
</evidence>
<dbReference type="Proteomes" id="UP000823964">
    <property type="component" value="Unassembled WGS sequence"/>
</dbReference>
<dbReference type="CDD" id="cd07986">
    <property type="entry name" value="LPLAT_ACT14924-like"/>
    <property type="match status" value="1"/>
</dbReference>
<reference evidence="7" key="2">
    <citation type="submission" date="2021-04" db="EMBL/GenBank/DDBJ databases">
        <authorList>
            <person name="Gilroy R."/>
        </authorList>
    </citation>
    <scope>NUCLEOTIDE SEQUENCE</scope>
    <source>
        <strain evidence="7">14975</strain>
    </source>
</reference>
<accession>A0A9D2AHE7</accession>
<organism evidence="7 8">
    <name type="scientific">Candidatus Akkermansia intestinigallinarum</name>
    <dbReference type="NCBI Taxonomy" id="2838431"/>
    <lineage>
        <taxon>Bacteria</taxon>
        <taxon>Pseudomonadati</taxon>
        <taxon>Verrucomicrobiota</taxon>
        <taxon>Verrucomicrobiia</taxon>
        <taxon>Verrucomicrobiales</taxon>
        <taxon>Akkermansiaceae</taxon>
        <taxon>Akkermansia</taxon>
    </lineage>
</organism>
<dbReference type="Pfam" id="PF19576">
    <property type="entry name" value="Acyltransf_2"/>
    <property type="match status" value="1"/>
</dbReference>
<keyword evidence="4" id="KW-0443">Lipid metabolism</keyword>
<dbReference type="SMART" id="SM00563">
    <property type="entry name" value="PlsC"/>
    <property type="match status" value="1"/>
</dbReference>
<comment type="pathway">
    <text evidence="1">Lipid metabolism.</text>
</comment>
<dbReference type="SUPFAM" id="SSF69593">
    <property type="entry name" value="Glycerol-3-phosphate (1)-acyltransferase"/>
    <property type="match status" value="1"/>
</dbReference>
<dbReference type="GO" id="GO:0006629">
    <property type="term" value="P:lipid metabolic process"/>
    <property type="evidence" value="ECO:0007669"/>
    <property type="project" value="UniProtKB-KW"/>
</dbReference>
<evidence type="ECO:0000313" key="7">
    <source>
        <dbReference type="EMBL" id="HIX20404.1"/>
    </source>
</evidence>
<dbReference type="SUPFAM" id="SSF55729">
    <property type="entry name" value="Acyl-CoA N-acyltransferases (Nat)"/>
    <property type="match status" value="1"/>
</dbReference>
<dbReference type="GO" id="GO:0016746">
    <property type="term" value="F:acyltransferase activity"/>
    <property type="evidence" value="ECO:0007669"/>
    <property type="project" value="UniProtKB-KW"/>
</dbReference>
<dbReference type="InterPro" id="IPR016181">
    <property type="entry name" value="Acyl_CoA_acyltransferase"/>
</dbReference>
<gene>
    <name evidence="7" type="ORF">H9862_07380</name>
</gene>
<reference evidence="7" key="1">
    <citation type="journal article" date="2021" name="PeerJ">
        <title>Extensive microbial diversity within the chicken gut microbiome revealed by metagenomics and culture.</title>
        <authorList>
            <person name="Gilroy R."/>
            <person name="Ravi A."/>
            <person name="Getino M."/>
            <person name="Pursley I."/>
            <person name="Horton D.L."/>
            <person name="Alikhan N.F."/>
            <person name="Baker D."/>
            <person name="Gharbi K."/>
            <person name="Hall N."/>
            <person name="Watson M."/>
            <person name="Adriaenssens E.M."/>
            <person name="Foster-Nyarko E."/>
            <person name="Jarju S."/>
            <person name="Secka A."/>
            <person name="Antonio M."/>
            <person name="Oren A."/>
            <person name="Chaudhuri R.R."/>
            <person name="La Ragione R."/>
            <person name="Hildebrand F."/>
            <person name="Pallen M.J."/>
        </authorList>
    </citation>
    <scope>NUCLEOTIDE SEQUENCE</scope>
    <source>
        <strain evidence="7">14975</strain>
    </source>
</reference>
<keyword evidence="2" id="KW-0444">Lipid biosynthesis</keyword>
<sequence>MRPKMVDLGDYIPGGKYVPSWLLNLGERYLGFHALNKAHARIEEDMEAGSGENFFRLACHYLPLHYSLTGLENVPKVGPCVIVSNHPHGMSDGLMFGDVAMMVRDDIRIIVNEFLDCVRGMRPYEIKVDVYGGEEATRANLASMREILRWLKDGHCILVFPSGSAATYSRRDRRVVDDPWQTNIASLIRKTSATVVPMHISGHTGILFQLVSLMAKGKRAGLLPREIKRDCRMRHTIHLGKPISPSEMRLLGSDEALSDYLRLRTMLLRYPGTPHGSVMEIPPLEQPGGRREVPAEEAAVTAPPKHAPIDEGAHAEALEAEIRALPEECLIYRSEANPLCIYAIEAHHSPLLMKELGIQRERTFRAVGEGTGTGCDLDRFDDTYTQLIMWDMKSRRLAGAYRIGRVDKIIEKHGIEGLYNADFFRFGSRMRSIFPQSLEMGRAFITPEYQRLAGSLDTLWMGIGHFINRYPNYRYLFGTVSISCAYCETSRALMLACLQQHYMDEQLAGDAVALTPPTDLTLYSEDRRLIESAVPDLQVLNTVVAGLEPDGKGIPVLLRQYIRLGGRMVSFNIDAGFGNTLDCLVVTDLQNTPERLFRRYRGVHAARPEEEKA</sequence>
<protein>
    <submittedName>
        <fullName evidence="7">Lysophospholipid acyltransferase family protein</fullName>
    </submittedName>
</protein>
<evidence type="ECO:0000313" key="8">
    <source>
        <dbReference type="Proteomes" id="UP000823964"/>
    </source>
</evidence>
<dbReference type="AlphaFoldDB" id="A0A9D2AHE7"/>
<evidence type="ECO:0000259" key="6">
    <source>
        <dbReference type="SMART" id="SM00563"/>
    </source>
</evidence>
<evidence type="ECO:0000256" key="1">
    <source>
        <dbReference type="ARBA" id="ARBA00005189"/>
    </source>
</evidence>
<evidence type="ECO:0000256" key="2">
    <source>
        <dbReference type="ARBA" id="ARBA00022516"/>
    </source>
</evidence>
<feature type="domain" description="Phospholipid/glycerol acyltransferase" evidence="6">
    <location>
        <begin position="80"/>
        <end position="203"/>
    </location>
</feature>